<dbReference type="SUPFAM" id="SSF57845">
    <property type="entry name" value="B-box zinc-binding domain"/>
    <property type="match status" value="1"/>
</dbReference>
<evidence type="ECO:0000259" key="3">
    <source>
        <dbReference type="PROSITE" id="PS50119"/>
    </source>
</evidence>
<dbReference type="GO" id="GO:0008270">
    <property type="term" value="F:zinc ion binding"/>
    <property type="evidence" value="ECO:0007669"/>
    <property type="project" value="UniProtKB-KW"/>
</dbReference>
<reference evidence="4 5" key="1">
    <citation type="journal article" date="2024" name="BMC Genomics">
        <title>Genome assembly of redclaw crayfish (Cherax quadricarinatus) provides insights into its immune adaptation and hypoxia tolerance.</title>
        <authorList>
            <person name="Liu Z."/>
            <person name="Zheng J."/>
            <person name="Li H."/>
            <person name="Fang K."/>
            <person name="Wang S."/>
            <person name="He J."/>
            <person name="Zhou D."/>
            <person name="Weng S."/>
            <person name="Chi M."/>
            <person name="Gu Z."/>
            <person name="He J."/>
            <person name="Li F."/>
            <person name="Wang M."/>
        </authorList>
    </citation>
    <scope>NUCLEOTIDE SEQUENCE [LARGE SCALE GENOMIC DNA]</scope>
    <source>
        <strain evidence="4">ZL_2023a</strain>
    </source>
</reference>
<feature type="domain" description="B box-type" evidence="3">
    <location>
        <begin position="381"/>
        <end position="421"/>
    </location>
</feature>
<dbReference type="Pfam" id="PF00643">
    <property type="entry name" value="zf-B_box"/>
    <property type="match status" value="1"/>
</dbReference>
<protein>
    <recommendedName>
        <fullName evidence="3">B box-type domain-containing protein</fullName>
    </recommendedName>
</protein>
<keyword evidence="5" id="KW-1185">Reference proteome</keyword>
<dbReference type="Proteomes" id="UP001445076">
    <property type="component" value="Unassembled WGS sequence"/>
</dbReference>
<feature type="compositionally biased region" description="Basic residues" evidence="2">
    <location>
        <begin position="365"/>
        <end position="375"/>
    </location>
</feature>
<evidence type="ECO:0000256" key="2">
    <source>
        <dbReference type="SAM" id="MobiDB-lite"/>
    </source>
</evidence>
<feature type="region of interest" description="Disordered" evidence="2">
    <location>
        <begin position="230"/>
        <end position="260"/>
    </location>
</feature>
<feature type="compositionally biased region" description="Polar residues" evidence="2">
    <location>
        <begin position="339"/>
        <end position="357"/>
    </location>
</feature>
<keyword evidence="1" id="KW-0863">Zinc-finger</keyword>
<feature type="compositionally biased region" description="Basic and acidic residues" evidence="2">
    <location>
        <begin position="19"/>
        <end position="28"/>
    </location>
</feature>
<proteinExistence type="predicted"/>
<dbReference type="Gene3D" id="3.30.160.60">
    <property type="entry name" value="Classic Zinc Finger"/>
    <property type="match status" value="1"/>
</dbReference>
<evidence type="ECO:0000256" key="1">
    <source>
        <dbReference type="PROSITE-ProRule" id="PRU00024"/>
    </source>
</evidence>
<organism evidence="4 5">
    <name type="scientific">Cherax quadricarinatus</name>
    <name type="common">Australian red claw crayfish</name>
    <dbReference type="NCBI Taxonomy" id="27406"/>
    <lineage>
        <taxon>Eukaryota</taxon>
        <taxon>Metazoa</taxon>
        <taxon>Ecdysozoa</taxon>
        <taxon>Arthropoda</taxon>
        <taxon>Crustacea</taxon>
        <taxon>Multicrustacea</taxon>
        <taxon>Malacostraca</taxon>
        <taxon>Eumalacostraca</taxon>
        <taxon>Eucarida</taxon>
        <taxon>Decapoda</taxon>
        <taxon>Pleocyemata</taxon>
        <taxon>Astacidea</taxon>
        <taxon>Parastacoidea</taxon>
        <taxon>Parastacidae</taxon>
        <taxon>Cherax</taxon>
    </lineage>
</organism>
<dbReference type="CDD" id="cd19756">
    <property type="entry name" value="Bbox2"/>
    <property type="match status" value="1"/>
</dbReference>
<feature type="region of interest" description="Disordered" evidence="2">
    <location>
        <begin position="287"/>
        <end position="384"/>
    </location>
</feature>
<name>A0AAW0XKZ1_CHEQU</name>
<keyword evidence="1" id="KW-0862">Zinc</keyword>
<dbReference type="InterPro" id="IPR000315">
    <property type="entry name" value="Znf_B-box"/>
</dbReference>
<sequence length="594" mass="66350">MTEGILTRAKLLSDSLEASGKRPSEHRMTTLVTGYTGTTKKSPNDNISENSVNDEITAHEKSQGEDKLIIGQLPKEVCGDSASLGQPEAEGETPETLQVLLAETIIHSATPITQTETAAREDLETASLMDDETKDVYNISLKETESSSVTLRRNKVANYSSAPPKPPRARISGFPSTILKDTCSRFQEIPREFQNSENITEHSNEEVRPFNQDESHRYNLNCNSVGNTEMEGSKGIGTSQRAKSSTTCDAHNNSVRSSNVMRSADDLRVMHKPAIQNIVDKISLSPAHQKESSITRAGCIKKRTREPNSCPETKTTHTPSSGTTTTHTPSSGTTMTHTLSPGTMTTRTSRILGSSSKSRQDAPKKPARNSQRKPSLRSLEQDQEPCTAHGIPLNLYCGKCREVMCQECTVHHQEAHRVLNTPDALATLRTEAVTLLRHYMILKSLHDTLIQVYTKYIKYSTQSNAREAISSALRIKECVYIAEVVQEAQEVVASGRNLKMIRERLKEWEEHQHDWNDLVYLSLRCTLFASIVITDADKVYLRMGDWVMPIPWVHLSHLLLPYLGEIPPLNKDVLQVSPYNRVSLRGNHRRSAWK</sequence>
<dbReference type="AlphaFoldDB" id="A0AAW0XKZ1"/>
<feature type="compositionally biased region" description="Low complexity" evidence="2">
    <location>
        <begin position="29"/>
        <end position="39"/>
    </location>
</feature>
<gene>
    <name evidence="4" type="ORF">OTU49_002849</name>
</gene>
<keyword evidence="1" id="KW-0479">Metal-binding</keyword>
<evidence type="ECO:0000313" key="4">
    <source>
        <dbReference type="EMBL" id="KAK8740320.1"/>
    </source>
</evidence>
<evidence type="ECO:0000313" key="5">
    <source>
        <dbReference type="Proteomes" id="UP001445076"/>
    </source>
</evidence>
<dbReference type="PROSITE" id="PS50119">
    <property type="entry name" value="ZF_BBOX"/>
    <property type="match status" value="1"/>
</dbReference>
<feature type="compositionally biased region" description="Polar residues" evidence="2">
    <location>
        <begin position="40"/>
        <end position="51"/>
    </location>
</feature>
<feature type="compositionally biased region" description="Low complexity" evidence="2">
    <location>
        <begin position="316"/>
        <end position="338"/>
    </location>
</feature>
<comment type="caution">
    <text evidence="4">The sequence shown here is derived from an EMBL/GenBank/DDBJ whole genome shotgun (WGS) entry which is preliminary data.</text>
</comment>
<feature type="compositionally biased region" description="Polar residues" evidence="2">
    <location>
        <begin position="236"/>
        <end position="251"/>
    </location>
</feature>
<feature type="region of interest" description="Disordered" evidence="2">
    <location>
        <begin position="14"/>
        <end position="51"/>
    </location>
</feature>
<dbReference type="EMBL" id="JARKIK010000033">
    <property type="protein sequence ID" value="KAK8740320.1"/>
    <property type="molecule type" value="Genomic_DNA"/>
</dbReference>
<accession>A0AAW0XKZ1</accession>